<dbReference type="InterPro" id="IPR017452">
    <property type="entry name" value="GPCR_Rhodpsn_7TM"/>
</dbReference>
<dbReference type="PANTHER" id="PTHR45698">
    <property type="entry name" value="TRACE AMINE-ASSOCIATED RECEPTOR 19N-RELATED"/>
    <property type="match status" value="1"/>
</dbReference>
<dbReference type="Pfam" id="PF00001">
    <property type="entry name" value="7tm_1"/>
    <property type="match status" value="2"/>
</dbReference>
<proteinExistence type="inferred from homology"/>
<feature type="transmembrane region" description="Helical" evidence="6">
    <location>
        <begin position="221"/>
        <end position="241"/>
    </location>
</feature>
<dbReference type="EMBL" id="AMQN01025900">
    <property type="status" value="NOT_ANNOTATED_CDS"/>
    <property type="molecule type" value="Genomic_DNA"/>
</dbReference>
<dbReference type="HOGENOM" id="CLU_009579_5_2_1"/>
<keyword evidence="5" id="KW-0807">Transducer</keyword>
<dbReference type="PRINTS" id="PR00237">
    <property type="entry name" value="GPCRRHODOPSN"/>
</dbReference>
<gene>
    <name evidence="8" type="ORF">CAPTEDRAFT_76374</name>
</gene>
<feature type="non-terminal residue" evidence="8">
    <location>
        <position position="254"/>
    </location>
</feature>
<evidence type="ECO:0000256" key="4">
    <source>
        <dbReference type="ARBA" id="ARBA00023136"/>
    </source>
</evidence>
<feature type="non-terminal residue" evidence="8">
    <location>
        <position position="1"/>
    </location>
</feature>
<comment type="similarity">
    <text evidence="5">Belongs to the G-protein coupled receptor 1 family.</text>
</comment>
<protein>
    <recommendedName>
        <fullName evidence="7">G-protein coupled receptors family 1 profile domain-containing protein</fullName>
    </recommendedName>
</protein>
<dbReference type="InterPro" id="IPR000276">
    <property type="entry name" value="GPCR_Rhodpsn"/>
</dbReference>
<dbReference type="SUPFAM" id="SSF81321">
    <property type="entry name" value="Family A G protein-coupled receptor-like"/>
    <property type="match status" value="1"/>
</dbReference>
<dbReference type="PROSITE" id="PS00237">
    <property type="entry name" value="G_PROTEIN_RECEP_F1_1"/>
    <property type="match status" value="1"/>
</dbReference>
<dbReference type="OMA" id="LYCYIWE"/>
<dbReference type="GO" id="GO:0016020">
    <property type="term" value="C:membrane"/>
    <property type="evidence" value="ECO:0007669"/>
    <property type="project" value="UniProtKB-SubCell"/>
</dbReference>
<sequence length="254" mass="28767">LIGLIGVCGNGVVLSVIYRSRKTKKSRLHNAFVVNQTALDLVSSVFLAMTFIYKMAPTAHMEGSPGLVLCICLEGEGLLWIFLSASAFSLMSLTFERYIKIVFPIRHHNSFTDAKKAVLLAMSWLVPFFWLLAFILVATKTKDGKCYYQRYGHMLWTLKKRNSQVAENQQSGGNVSKAQVNIIKTMVLVSACFAILWAPAQLYYFAYIIGLYNGEYLSSAYYIFNIICFTNSVINPFIYAMKIAEFREMVLVMF</sequence>
<evidence type="ECO:0000256" key="2">
    <source>
        <dbReference type="ARBA" id="ARBA00022692"/>
    </source>
</evidence>
<dbReference type="EMBL" id="KB305605">
    <property type="protein sequence ID" value="ELU00899.1"/>
    <property type="molecule type" value="Genomic_DNA"/>
</dbReference>
<dbReference type="PANTHER" id="PTHR45698:SF1">
    <property type="entry name" value="TRACE AMINE-ASSOCIATED RECEPTOR 13C-LIKE"/>
    <property type="match status" value="1"/>
</dbReference>
<evidence type="ECO:0000313" key="10">
    <source>
        <dbReference type="Proteomes" id="UP000014760"/>
    </source>
</evidence>
<keyword evidence="5" id="KW-0297">G-protein coupled receptor</keyword>
<organism evidence="8">
    <name type="scientific">Capitella teleta</name>
    <name type="common">Polychaete worm</name>
    <dbReference type="NCBI Taxonomy" id="283909"/>
    <lineage>
        <taxon>Eukaryota</taxon>
        <taxon>Metazoa</taxon>
        <taxon>Spiralia</taxon>
        <taxon>Lophotrochozoa</taxon>
        <taxon>Annelida</taxon>
        <taxon>Polychaeta</taxon>
        <taxon>Sedentaria</taxon>
        <taxon>Scolecida</taxon>
        <taxon>Capitellidae</taxon>
        <taxon>Capitella</taxon>
    </lineage>
</organism>
<evidence type="ECO:0000256" key="3">
    <source>
        <dbReference type="ARBA" id="ARBA00022989"/>
    </source>
</evidence>
<dbReference type="OrthoDB" id="6106139at2759"/>
<comment type="subcellular location">
    <subcellularLocation>
        <location evidence="1">Membrane</location>
    </subcellularLocation>
</comment>
<keyword evidence="5" id="KW-0675">Receptor</keyword>
<reference evidence="9" key="3">
    <citation type="submission" date="2015-06" db="UniProtKB">
        <authorList>
            <consortium name="EnsemblMetazoa"/>
        </authorList>
    </citation>
    <scope>IDENTIFICATION</scope>
</reference>
<evidence type="ECO:0000256" key="5">
    <source>
        <dbReference type="RuleBase" id="RU000688"/>
    </source>
</evidence>
<evidence type="ECO:0000313" key="8">
    <source>
        <dbReference type="EMBL" id="ELU00899.1"/>
    </source>
</evidence>
<keyword evidence="10" id="KW-1185">Reference proteome</keyword>
<accession>R7U4M0</accession>
<name>R7U4M0_CAPTE</name>
<evidence type="ECO:0000259" key="7">
    <source>
        <dbReference type="PROSITE" id="PS50262"/>
    </source>
</evidence>
<feature type="domain" description="G-protein coupled receptors family 1 profile" evidence="7">
    <location>
        <begin position="9"/>
        <end position="239"/>
    </location>
</feature>
<dbReference type="Proteomes" id="UP000014760">
    <property type="component" value="Unassembled WGS sequence"/>
</dbReference>
<keyword evidence="4 6" id="KW-0472">Membrane</keyword>
<evidence type="ECO:0000256" key="1">
    <source>
        <dbReference type="ARBA" id="ARBA00004370"/>
    </source>
</evidence>
<dbReference type="PROSITE" id="PS50262">
    <property type="entry name" value="G_PROTEIN_RECEP_F1_2"/>
    <property type="match status" value="1"/>
</dbReference>
<keyword evidence="2 5" id="KW-0812">Transmembrane</keyword>
<evidence type="ECO:0000313" key="9">
    <source>
        <dbReference type="EnsemblMetazoa" id="CapteP76374"/>
    </source>
</evidence>
<dbReference type="CDD" id="cd00637">
    <property type="entry name" value="7tm_classA_rhodopsin-like"/>
    <property type="match status" value="1"/>
</dbReference>
<evidence type="ECO:0000256" key="6">
    <source>
        <dbReference type="SAM" id="Phobius"/>
    </source>
</evidence>
<feature type="transmembrane region" description="Helical" evidence="6">
    <location>
        <begin position="117"/>
        <end position="138"/>
    </location>
</feature>
<dbReference type="STRING" id="283909.R7U4M0"/>
<reference evidence="10" key="1">
    <citation type="submission" date="2012-12" db="EMBL/GenBank/DDBJ databases">
        <authorList>
            <person name="Hellsten U."/>
            <person name="Grimwood J."/>
            <person name="Chapman J.A."/>
            <person name="Shapiro H."/>
            <person name="Aerts A."/>
            <person name="Otillar R.P."/>
            <person name="Terry A.Y."/>
            <person name="Boore J.L."/>
            <person name="Simakov O."/>
            <person name="Marletaz F."/>
            <person name="Cho S.-J."/>
            <person name="Edsinger-Gonzales E."/>
            <person name="Havlak P."/>
            <person name="Kuo D.-H."/>
            <person name="Larsson T."/>
            <person name="Lv J."/>
            <person name="Arendt D."/>
            <person name="Savage R."/>
            <person name="Osoegawa K."/>
            <person name="de Jong P."/>
            <person name="Lindberg D.R."/>
            <person name="Seaver E.C."/>
            <person name="Weisblat D.A."/>
            <person name="Putnam N.H."/>
            <person name="Grigoriev I.V."/>
            <person name="Rokhsar D.S."/>
        </authorList>
    </citation>
    <scope>NUCLEOTIDE SEQUENCE</scope>
    <source>
        <strain evidence="10">I ESC-2004</strain>
    </source>
</reference>
<dbReference type="Gene3D" id="1.20.1070.10">
    <property type="entry name" value="Rhodopsin 7-helix transmembrane proteins"/>
    <property type="match status" value="2"/>
</dbReference>
<keyword evidence="3 6" id="KW-1133">Transmembrane helix</keyword>
<feature type="transmembrane region" description="Helical" evidence="6">
    <location>
        <begin position="186"/>
        <end position="209"/>
    </location>
</feature>
<dbReference type="EnsemblMetazoa" id="CapteT76374">
    <property type="protein sequence ID" value="CapteP76374"/>
    <property type="gene ID" value="CapteG76374"/>
</dbReference>
<dbReference type="GO" id="GO:0004930">
    <property type="term" value="F:G protein-coupled receptor activity"/>
    <property type="evidence" value="ECO:0007669"/>
    <property type="project" value="UniProtKB-KW"/>
</dbReference>
<feature type="transmembrane region" description="Helical" evidence="6">
    <location>
        <begin position="32"/>
        <end position="53"/>
    </location>
</feature>
<reference evidence="8 10" key="2">
    <citation type="journal article" date="2013" name="Nature">
        <title>Insights into bilaterian evolution from three spiralian genomes.</title>
        <authorList>
            <person name="Simakov O."/>
            <person name="Marletaz F."/>
            <person name="Cho S.J."/>
            <person name="Edsinger-Gonzales E."/>
            <person name="Havlak P."/>
            <person name="Hellsten U."/>
            <person name="Kuo D.H."/>
            <person name="Larsson T."/>
            <person name="Lv J."/>
            <person name="Arendt D."/>
            <person name="Savage R."/>
            <person name="Osoegawa K."/>
            <person name="de Jong P."/>
            <person name="Grimwood J."/>
            <person name="Chapman J.A."/>
            <person name="Shapiro H."/>
            <person name="Aerts A."/>
            <person name="Otillar R.P."/>
            <person name="Terry A.Y."/>
            <person name="Boore J.L."/>
            <person name="Grigoriev I.V."/>
            <person name="Lindberg D.R."/>
            <person name="Seaver E.C."/>
            <person name="Weisblat D.A."/>
            <person name="Putnam N.H."/>
            <person name="Rokhsar D.S."/>
        </authorList>
    </citation>
    <scope>NUCLEOTIDE SEQUENCE</scope>
    <source>
        <strain evidence="8 10">I ESC-2004</strain>
    </source>
</reference>
<dbReference type="AlphaFoldDB" id="R7U4M0"/>